<reference evidence="2" key="1">
    <citation type="journal article" date="2020" name="Stud. Mycol.">
        <title>101 Dothideomycetes genomes: a test case for predicting lifestyles and emergence of pathogens.</title>
        <authorList>
            <person name="Haridas S."/>
            <person name="Albert R."/>
            <person name="Binder M."/>
            <person name="Bloem J."/>
            <person name="Labutti K."/>
            <person name="Salamov A."/>
            <person name="Andreopoulos B."/>
            <person name="Baker S."/>
            <person name="Barry K."/>
            <person name="Bills G."/>
            <person name="Bluhm B."/>
            <person name="Cannon C."/>
            <person name="Castanera R."/>
            <person name="Culley D."/>
            <person name="Daum C."/>
            <person name="Ezra D."/>
            <person name="Gonzalez J."/>
            <person name="Henrissat B."/>
            <person name="Kuo A."/>
            <person name="Liang C."/>
            <person name="Lipzen A."/>
            <person name="Lutzoni F."/>
            <person name="Magnuson J."/>
            <person name="Mondo S."/>
            <person name="Nolan M."/>
            <person name="Ohm R."/>
            <person name="Pangilinan J."/>
            <person name="Park H.-J."/>
            <person name="Ramirez L."/>
            <person name="Alfaro M."/>
            <person name="Sun H."/>
            <person name="Tritt A."/>
            <person name="Yoshinaga Y."/>
            <person name="Zwiers L.-H."/>
            <person name="Turgeon B."/>
            <person name="Goodwin S."/>
            <person name="Spatafora J."/>
            <person name="Crous P."/>
            <person name="Grigoriev I."/>
        </authorList>
    </citation>
    <scope>NUCLEOTIDE SEQUENCE</scope>
    <source>
        <strain evidence="2">CBS 122681</strain>
    </source>
</reference>
<dbReference type="GO" id="GO:0005815">
    <property type="term" value="C:microtubule organizing center"/>
    <property type="evidence" value="ECO:0007669"/>
    <property type="project" value="TreeGrafter"/>
</dbReference>
<dbReference type="Gene3D" id="3.40.50.300">
    <property type="entry name" value="P-loop containing nucleotide triphosphate hydrolases"/>
    <property type="match status" value="1"/>
</dbReference>
<feature type="region of interest" description="Disordered" evidence="1">
    <location>
        <begin position="275"/>
        <end position="313"/>
    </location>
</feature>
<dbReference type="GO" id="GO:0000724">
    <property type="term" value="P:double-strand break repair via homologous recombination"/>
    <property type="evidence" value="ECO:0007669"/>
    <property type="project" value="InterPro"/>
</dbReference>
<dbReference type="Proteomes" id="UP000799324">
    <property type="component" value="Unassembled WGS sequence"/>
</dbReference>
<feature type="compositionally biased region" description="Low complexity" evidence="1">
    <location>
        <begin position="275"/>
        <end position="286"/>
    </location>
</feature>
<accession>A0A6A6T5K1</accession>
<feature type="compositionally biased region" description="Polar residues" evidence="1">
    <location>
        <begin position="293"/>
        <end position="313"/>
    </location>
</feature>
<dbReference type="OrthoDB" id="420422at2759"/>
<evidence type="ECO:0000313" key="3">
    <source>
        <dbReference type="Proteomes" id="UP000799324"/>
    </source>
</evidence>
<dbReference type="SUPFAM" id="SSF52540">
    <property type="entry name" value="P-loop containing nucleoside triphosphate hydrolases"/>
    <property type="match status" value="1"/>
</dbReference>
<dbReference type="GO" id="GO:0033063">
    <property type="term" value="C:Rad51B-Rad51C-Rad51D-XRCC2 complex"/>
    <property type="evidence" value="ECO:0007669"/>
    <property type="project" value="InterPro"/>
</dbReference>
<dbReference type="InterPro" id="IPR030547">
    <property type="entry name" value="XRCC2"/>
</dbReference>
<dbReference type="AlphaFoldDB" id="A0A6A6T5K1"/>
<sequence>MDGAKRLGEKLVAEVEVEGLSSLLSSLRASITQDTEKKSFNIPALDALVTHQNPHQPTQQPSAPSAPAHRLNELWDPELPHPPAQPSISHHSAKDHGRSTQPLVVELISPPATHHPSGSGKTSLIYLITALAILPATLSSIVLDGQKAAVVIVDPLSHFCVSRLAEIMAEHIKHRLDLASSTFISLDTGQALDQDQGRGGRTDTSTSKSDIKTTIKRALQHVHIFRPQSWDSTLATLSALPIYLFDKTAHSSMRRRVHSIVLEDVDAFYWNIRASSSSSSSSSSTSYTPPEGVSSTSATSRTKTNPTQEASQTLTNILRTLSRTLSALVLTTSHSPSPFPSPSSFSTHPSTSSLKSYRAPFPTIWPLSTPITRLAIRRVEVLAFAPGMSAEESEAERGARWEVISRARFECWKLGGSGGSGGGEGKDAEAEGFVFRVGRGVSVEGEENKEGR</sequence>
<feature type="region of interest" description="Disordered" evidence="1">
    <location>
        <begin position="73"/>
        <end position="96"/>
    </location>
</feature>
<dbReference type="EMBL" id="MU004353">
    <property type="protein sequence ID" value="KAF2655136.1"/>
    <property type="molecule type" value="Genomic_DNA"/>
</dbReference>
<dbReference type="GO" id="GO:0042148">
    <property type="term" value="P:DNA strand invasion"/>
    <property type="evidence" value="ECO:0007669"/>
    <property type="project" value="TreeGrafter"/>
</dbReference>
<dbReference type="GO" id="GO:0000400">
    <property type="term" value="F:four-way junction DNA binding"/>
    <property type="evidence" value="ECO:0007669"/>
    <property type="project" value="TreeGrafter"/>
</dbReference>
<name>A0A6A6T5K1_9PLEO</name>
<feature type="region of interest" description="Disordered" evidence="1">
    <location>
        <begin position="333"/>
        <end position="352"/>
    </location>
</feature>
<dbReference type="PANTHER" id="PTHR46644">
    <property type="entry name" value="DNA REPAIR PROTEIN XRCC2"/>
    <property type="match status" value="1"/>
</dbReference>
<dbReference type="InterPro" id="IPR027417">
    <property type="entry name" value="P-loop_NTPase"/>
</dbReference>
<dbReference type="PANTHER" id="PTHR46644:SF2">
    <property type="entry name" value="DNA REPAIR PROTEIN XRCC2"/>
    <property type="match status" value="1"/>
</dbReference>
<protein>
    <recommendedName>
        <fullName evidence="4">DNA recombination and repair protein Rad51-like C-terminal domain-containing protein</fullName>
    </recommendedName>
</protein>
<evidence type="ECO:0008006" key="4">
    <source>
        <dbReference type="Google" id="ProtNLM"/>
    </source>
</evidence>
<evidence type="ECO:0000256" key="1">
    <source>
        <dbReference type="SAM" id="MobiDB-lite"/>
    </source>
</evidence>
<keyword evidence="3" id="KW-1185">Reference proteome</keyword>
<evidence type="ECO:0000313" key="2">
    <source>
        <dbReference type="EMBL" id="KAF2655136.1"/>
    </source>
</evidence>
<dbReference type="GO" id="GO:0005657">
    <property type="term" value="C:replication fork"/>
    <property type="evidence" value="ECO:0007669"/>
    <property type="project" value="InterPro"/>
</dbReference>
<proteinExistence type="predicted"/>
<gene>
    <name evidence="2" type="ORF">K491DRAFT_436952</name>
</gene>
<organism evidence="2 3">
    <name type="scientific">Lophiostoma macrostomum CBS 122681</name>
    <dbReference type="NCBI Taxonomy" id="1314788"/>
    <lineage>
        <taxon>Eukaryota</taxon>
        <taxon>Fungi</taxon>
        <taxon>Dikarya</taxon>
        <taxon>Ascomycota</taxon>
        <taxon>Pezizomycotina</taxon>
        <taxon>Dothideomycetes</taxon>
        <taxon>Pleosporomycetidae</taxon>
        <taxon>Pleosporales</taxon>
        <taxon>Lophiostomataceae</taxon>
        <taxon>Lophiostoma</taxon>
    </lineage>
</organism>